<dbReference type="Proteomes" id="UP001500353">
    <property type="component" value="Unassembled WGS sequence"/>
</dbReference>
<comment type="caution">
    <text evidence="2">The sequence shown here is derived from an EMBL/GenBank/DDBJ whole genome shotgun (WGS) entry which is preliminary data.</text>
</comment>
<sequence>MHNNNKQMMKISLPLLVLCSSLSYSQVGINNTDPKATLDITARTTDASKPEGLIAPRLTGDQIRGKNTQYDIPQTGTIIYATAADSSPAGKTANITAPGYYYFDGIAWQKISGGGTSAGDATNDAWINDATNTIVKLGTQADGSTARVAGTEFVAKDNGAIGIGTVSPDASAQLDVTSSNKGFLPPRVALTAINDKSPLPASTPTAGILVYNTATTSNTPYDVSPGYYYWDGSKWASITASTTNQAIMTLTDCSSMKVTGASLVKGKPAAGQITLSVNVTKAGKWNLMTNSVNGVYFAGGGEFYYTGTQTITLYAQGTATATASPATFTVTVGSTSCSVNINIFDISSYTMKVLSLTPDTWGTNIASGSSNTNLKSKLNNTSNFGPSGVVTVGGFSFSDYNVQSGNAIELAAQLENTNILWIGWPDNSYFNAAELSAIKNWLDAKKGVAIFHADDPSHNAWVANLGYSSTNYGSATGFQGSGSISPLVGSFGNLNGAGFTISTGANRGAINGLGTVLMIDTDESVYTPRMILNGNYVIIADVDLSYNGVITSGVTISSNNDKLYGNVFEWAVKNAPLK</sequence>
<evidence type="ECO:0000256" key="1">
    <source>
        <dbReference type="SAM" id="SignalP"/>
    </source>
</evidence>
<feature type="signal peptide" evidence="1">
    <location>
        <begin position="1"/>
        <end position="25"/>
    </location>
</feature>
<name>A0ABP9MUU4_9FLAO</name>
<dbReference type="EMBL" id="BAABHX010000011">
    <property type="protein sequence ID" value="GAA5102452.1"/>
    <property type="molecule type" value="Genomic_DNA"/>
</dbReference>
<keyword evidence="3" id="KW-1185">Reference proteome</keyword>
<evidence type="ECO:0008006" key="4">
    <source>
        <dbReference type="Google" id="ProtNLM"/>
    </source>
</evidence>
<evidence type="ECO:0000313" key="3">
    <source>
        <dbReference type="Proteomes" id="UP001500353"/>
    </source>
</evidence>
<evidence type="ECO:0000313" key="2">
    <source>
        <dbReference type="EMBL" id="GAA5102452.1"/>
    </source>
</evidence>
<feature type="chain" id="PRO_5046022389" description="MBG domain-containing protein" evidence="1">
    <location>
        <begin position="26"/>
        <end position="578"/>
    </location>
</feature>
<accession>A0ABP9MUU4</accession>
<keyword evidence="1" id="KW-0732">Signal</keyword>
<proteinExistence type="predicted"/>
<gene>
    <name evidence="2" type="ORF">GCM10023210_43500</name>
</gene>
<protein>
    <recommendedName>
        <fullName evidence="4">MBG domain-containing protein</fullName>
    </recommendedName>
</protein>
<organism evidence="2 3">
    <name type="scientific">Chryseobacterium ginsengisoli</name>
    <dbReference type="NCBI Taxonomy" id="363853"/>
    <lineage>
        <taxon>Bacteria</taxon>
        <taxon>Pseudomonadati</taxon>
        <taxon>Bacteroidota</taxon>
        <taxon>Flavobacteriia</taxon>
        <taxon>Flavobacteriales</taxon>
        <taxon>Weeksellaceae</taxon>
        <taxon>Chryseobacterium group</taxon>
        <taxon>Chryseobacterium</taxon>
    </lineage>
</organism>
<reference evidence="3" key="1">
    <citation type="journal article" date="2019" name="Int. J. Syst. Evol. Microbiol.">
        <title>The Global Catalogue of Microorganisms (GCM) 10K type strain sequencing project: providing services to taxonomists for standard genome sequencing and annotation.</title>
        <authorList>
            <consortium name="The Broad Institute Genomics Platform"/>
            <consortium name="The Broad Institute Genome Sequencing Center for Infectious Disease"/>
            <person name="Wu L."/>
            <person name="Ma J."/>
        </authorList>
    </citation>
    <scope>NUCLEOTIDE SEQUENCE [LARGE SCALE GENOMIC DNA]</scope>
    <source>
        <strain evidence="3">JCM 18019</strain>
    </source>
</reference>